<keyword evidence="12" id="KW-1185">Reference proteome</keyword>
<organism evidence="11 12">
    <name type="scientific">Eptatretus burgeri</name>
    <name type="common">Inshore hagfish</name>
    <dbReference type="NCBI Taxonomy" id="7764"/>
    <lineage>
        <taxon>Eukaryota</taxon>
        <taxon>Metazoa</taxon>
        <taxon>Chordata</taxon>
        <taxon>Craniata</taxon>
        <taxon>Vertebrata</taxon>
        <taxon>Cyclostomata</taxon>
        <taxon>Myxini</taxon>
        <taxon>Myxiniformes</taxon>
        <taxon>Myxinidae</taxon>
        <taxon>Eptatretinae</taxon>
        <taxon>Eptatretus</taxon>
    </lineage>
</organism>
<feature type="domain" description="G-protein coupled receptors family 1 profile" evidence="10">
    <location>
        <begin position="35"/>
        <end position="240"/>
    </location>
</feature>
<evidence type="ECO:0000313" key="11">
    <source>
        <dbReference type="Ensembl" id="ENSEBUP00000008876.1"/>
    </source>
</evidence>
<evidence type="ECO:0000256" key="3">
    <source>
        <dbReference type="ARBA" id="ARBA00022692"/>
    </source>
</evidence>
<comment type="subcellular location">
    <subcellularLocation>
        <location evidence="1">Cell membrane</location>
        <topology evidence="1">Multi-pass membrane protein</topology>
    </subcellularLocation>
</comment>
<evidence type="ECO:0000256" key="6">
    <source>
        <dbReference type="ARBA" id="ARBA00023136"/>
    </source>
</evidence>
<name>A0A8C4Q2F2_EPTBU</name>
<dbReference type="PRINTS" id="PR01157">
    <property type="entry name" value="P2YPURNOCPTR"/>
</dbReference>
<feature type="transmembrane region" description="Helical" evidence="9">
    <location>
        <begin position="53"/>
        <end position="76"/>
    </location>
</feature>
<dbReference type="Gene3D" id="1.20.1070.10">
    <property type="entry name" value="Rhodopsin 7-helix transmembrane proteins"/>
    <property type="match status" value="1"/>
</dbReference>
<feature type="transmembrane region" description="Helical" evidence="9">
    <location>
        <begin position="220"/>
        <end position="240"/>
    </location>
</feature>
<proteinExistence type="predicted"/>
<dbReference type="PANTHER" id="PTHR24231:SF49">
    <property type="entry name" value="LYSOPHOSPHATIDIC ACID RECEPTOR 6-LIKE"/>
    <property type="match status" value="1"/>
</dbReference>
<feature type="transmembrane region" description="Helical" evidence="9">
    <location>
        <begin position="18"/>
        <end position="46"/>
    </location>
</feature>
<dbReference type="Pfam" id="PF00001">
    <property type="entry name" value="7tm_1"/>
    <property type="match status" value="1"/>
</dbReference>
<reference evidence="11" key="2">
    <citation type="submission" date="2025-09" db="UniProtKB">
        <authorList>
            <consortium name="Ensembl"/>
        </authorList>
    </citation>
    <scope>IDENTIFICATION</scope>
</reference>
<accession>A0A8C4Q2F2</accession>
<dbReference type="GO" id="GO:0005886">
    <property type="term" value="C:plasma membrane"/>
    <property type="evidence" value="ECO:0007669"/>
    <property type="project" value="UniProtKB-SubCell"/>
</dbReference>
<keyword evidence="5" id="KW-0297">G-protein coupled receptor</keyword>
<dbReference type="GeneTree" id="ENSGT00990000203527"/>
<keyword evidence="3 9" id="KW-0812">Transmembrane</keyword>
<dbReference type="GO" id="GO:0004930">
    <property type="term" value="F:G protein-coupled receptor activity"/>
    <property type="evidence" value="ECO:0007669"/>
    <property type="project" value="UniProtKB-KW"/>
</dbReference>
<protein>
    <submittedName>
        <fullName evidence="11">Cysteinyl leukotriene receptor 3</fullName>
    </submittedName>
</protein>
<evidence type="ECO:0000256" key="7">
    <source>
        <dbReference type="ARBA" id="ARBA00023170"/>
    </source>
</evidence>
<evidence type="ECO:0000256" key="8">
    <source>
        <dbReference type="ARBA" id="ARBA00023224"/>
    </source>
</evidence>
<feature type="transmembrane region" description="Helical" evidence="9">
    <location>
        <begin position="96"/>
        <end position="114"/>
    </location>
</feature>
<dbReference type="AlphaFoldDB" id="A0A8C4Q2F2"/>
<dbReference type="OMA" id="VWISIDF"/>
<keyword evidence="4 9" id="KW-1133">Transmembrane helix</keyword>
<keyword evidence="8" id="KW-0807">Transducer</keyword>
<dbReference type="Proteomes" id="UP000694388">
    <property type="component" value="Unplaced"/>
</dbReference>
<feature type="transmembrane region" description="Helical" evidence="9">
    <location>
        <begin position="183"/>
        <end position="208"/>
    </location>
</feature>
<dbReference type="PRINTS" id="PR00237">
    <property type="entry name" value="GPCRRHODOPSN"/>
</dbReference>
<dbReference type="CDD" id="cd14982">
    <property type="entry name" value="7tmA_purinoceptor-like"/>
    <property type="match status" value="1"/>
</dbReference>
<sequence length="304" mass="35703">METNGSNNTCVFHDEYKFYIYVIIFSLVFVIGLIGNLIALFVFVYLTPQRTALTVFLTNLAMSDLCFVLLLPLRIYYYTIKNWPFGDIFCRITYCIFYVNMYSSIFFLMGISIFRYLAIVHPIRSRNFSTPHRAIISCVVIWLFVILVSSPFLQLGEHQVGNATRCFEPHEKNFETMKILNDLALIVGLFVPFMIIIFCYISIINVLQRRKKNVVLRQRTLRMIAITLVVFGLCFIPYHIQRTLYIYISSYHPTDCELRLTILDPFIYFFLSKNFRNLFCHVLHKSVFFKNGDFLATCTLRLAL</sequence>
<evidence type="ECO:0000313" key="12">
    <source>
        <dbReference type="Proteomes" id="UP000694388"/>
    </source>
</evidence>
<dbReference type="InterPro" id="IPR000276">
    <property type="entry name" value="GPCR_Rhodpsn"/>
</dbReference>
<dbReference type="PROSITE" id="PS50262">
    <property type="entry name" value="G_PROTEIN_RECEP_F1_2"/>
    <property type="match status" value="1"/>
</dbReference>
<evidence type="ECO:0000259" key="10">
    <source>
        <dbReference type="PROSITE" id="PS50262"/>
    </source>
</evidence>
<evidence type="ECO:0000256" key="2">
    <source>
        <dbReference type="ARBA" id="ARBA00022475"/>
    </source>
</evidence>
<dbReference type="Ensembl" id="ENSEBUT00000009390.1">
    <property type="protein sequence ID" value="ENSEBUP00000008876.1"/>
    <property type="gene ID" value="ENSEBUG00000005743.1"/>
</dbReference>
<keyword evidence="7" id="KW-0675">Receptor</keyword>
<dbReference type="PANTHER" id="PTHR24231">
    <property type="entry name" value="PURINOCEPTOR-RELATED G-PROTEIN COUPLED RECEPTOR"/>
    <property type="match status" value="1"/>
</dbReference>
<dbReference type="SUPFAM" id="SSF81321">
    <property type="entry name" value="Family A G protein-coupled receptor-like"/>
    <property type="match status" value="1"/>
</dbReference>
<keyword evidence="6 9" id="KW-0472">Membrane</keyword>
<evidence type="ECO:0000256" key="1">
    <source>
        <dbReference type="ARBA" id="ARBA00004651"/>
    </source>
</evidence>
<keyword evidence="2" id="KW-1003">Cell membrane</keyword>
<evidence type="ECO:0000256" key="5">
    <source>
        <dbReference type="ARBA" id="ARBA00023040"/>
    </source>
</evidence>
<feature type="transmembrane region" description="Helical" evidence="9">
    <location>
        <begin position="134"/>
        <end position="153"/>
    </location>
</feature>
<reference evidence="11" key="1">
    <citation type="submission" date="2025-08" db="UniProtKB">
        <authorList>
            <consortium name="Ensembl"/>
        </authorList>
    </citation>
    <scope>IDENTIFICATION</scope>
</reference>
<evidence type="ECO:0000256" key="4">
    <source>
        <dbReference type="ARBA" id="ARBA00022989"/>
    </source>
</evidence>
<dbReference type="InterPro" id="IPR017452">
    <property type="entry name" value="GPCR_Rhodpsn_7TM"/>
</dbReference>
<evidence type="ECO:0000256" key="9">
    <source>
        <dbReference type="SAM" id="Phobius"/>
    </source>
</evidence>